<dbReference type="InterPro" id="IPR008030">
    <property type="entry name" value="NmrA-like"/>
</dbReference>
<dbReference type="InterPro" id="IPR051604">
    <property type="entry name" value="Ergot_Alk_Oxidoreductase"/>
</dbReference>
<dbReference type="PANTHER" id="PTHR43162">
    <property type="match status" value="1"/>
</dbReference>
<comment type="caution">
    <text evidence="2">The sequence shown here is derived from an EMBL/GenBank/DDBJ whole genome shotgun (WGS) entry which is preliminary data.</text>
</comment>
<dbReference type="CDD" id="cd05269">
    <property type="entry name" value="TMR_SDR_a"/>
    <property type="match status" value="1"/>
</dbReference>
<dbReference type="AlphaFoldDB" id="A0A7X2H9T0"/>
<reference evidence="2 3" key="1">
    <citation type="submission" date="2019-11" db="EMBL/GenBank/DDBJ databases">
        <title>Paenibacillus monticola sp. nov., a novel PGPR strain isolated from mountain sample in China.</title>
        <authorList>
            <person name="Zhao Q."/>
            <person name="Li H.-P."/>
            <person name="Zhang J.-L."/>
        </authorList>
    </citation>
    <scope>NUCLEOTIDE SEQUENCE [LARGE SCALE GENOMIC DNA]</scope>
    <source>
        <strain evidence="2 3">LC-T2</strain>
    </source>
</reference>
<gene>
    <name evidence="2" type="ORF">GJB61_24670</name>
</gene>
<dbReference type="EMBL" id="WJXB01000012">
    <property type="protein sequence ID" value="MRN56171.1"/>
    <property type="molecule type" value="Genomic_DNA"/>
</dbReference>
<dbReference type="Gene3D" id="3.40.50.720">
    <property type="entry name" value="NAD(P)-binding Rossmann-like Domain"/>
    <property type="match status" value="1"/>
</dbReference>
<feature type="domain" description="NmrA-like" evidence="1">
    <location>
        <begin position="2"/>
        <end position="271"/>
    </location>
</feature>
<dbReference type="SUPFAM" id="SSF51735">
    <property type="entry name" value="NAD(P)-binding Rossmann-fold domains"/>
    <property type="match status" value="1"/>
</dbReference>
<protein>
    <submittedName>
        <fullName evidence="2">NAD(P)H-binding protein</fullName>
    </submittedName>
</protein>
<keyword evidence="3" id="KW-1185">Reference proteome</keyword>
<dbReference type="InterPro" id="IPR036291">
    <property type="entry name" value="NAD(P)-bd_dom_sf"/>
</dbReference>
<dbReference type="Pfam" id="PF05368">
    <property type="entry name" value="NmrA"/>
    <property type="match status" value="1"/>
</dbReference>
<evidence type="ECO:0000259" key="1">
    <source>
        <dbReference type="Pfam" id="PF05368"/>
    </source>
</evidence>
<dbReference type="RefSeq" id="WP_154121658.1">
    <property type="nucleotide sequence ID" value="NZ_WJXB01000012.1"/>
</dbReference>
<proteinExistence type="predicted"/>
<sequence>MSNILVTGFTGNTGQEVAKKLKVKNASILCAVRHPENALKKYGEQNYVHLDYSRHETFEPALLGIDRIFLMYPPETLLSDFHAFIHKSQEIGIRHIVYLSVKDAQRLPFIPHFKNERAIARSGIPYTFLRAGYFMQNLNLFMLDEIIKNDRIYVPAGRGKTSFTDVRDIAEIAARSLTESAAHLGKKYALTGSQAIDFYEVARTMTTIIGRPISYSQPSTQEFKTYMLAKGLESKYINVVSGIHFITKIGLAKGITDVYSNITHKQPTGIETYIKDYQASFTPEESIS</sequence>
<evidence type="ECO:0000313" key="2">
    <source>
        <dbReference type="EMBL" id="MRN56171.1"/>
    </source>
</evidence>
<accession>A0A7X2H9T0</accession>
<dbReference type="PANTHER" id="PTHR43162:SF1">
    <property type="entry name" value="PRESTALK A DIFFERENTIATION PROTEIN A"/>
    <property type="match status" value="1"/>
</dbReference>
<dbReference type="Gene3D" id="3.90.25.10">
    <property type="entry name" value="UDP-galactose 4-epimerase, domain 1"/>
    <property type="match status" value="1"/>
</dbReference>
<organism evidence="2 3">
    <name type="scientific">Paenibacillus monticola</name>
    <dbReference type="NCBI Taxonomy" id="2666075"/>
    <lineage>
        <taxon>Bacteria</taxon>
        <taxon>Bacillati</taxon>
        <taxon>Bacillota</taxon>
        <taxon>Bacilli</taxon>
        <taxon>Bacillales</taxon>
        <taxon>Paenibacillaceae</taxon>
        <taxon>Paenibacillus</taxon>
    </lineage>
</organism>
<evidence type="ECO:0000313" key="3">
    <source>
        <dbReference type="Proteomes" id="UP000463051"/>
    </source>
</evidence>
<name>A0A7X2H9T0_9BACL</name>
<dbReference type="Proteomes" id="UP000463051">
    <property type="component" value="Unassembled WGS sequence"/>
</dbReference>